<evidence type="ECO:0000313" key="1">
    <source>
        <dbReference type="EMBL" id="SES32793.1"/>
    </source>
</evidence>
<proteinExistence type="predicted"/>
<dbReference type="AlphaFoldDB" id="A0A1H9WH62"/>
<accession>A0A1H9WH62</accession>
<sequence>MDSRVIEWEMVHRDLYWNDLMQPEFGLLAWEM</sequence>
<evidence type="ECO:0000313" key="2">
    <source>
        <dbReference type="Proteomes" id="UP000199352"/>
    </source>
</evidence>
<dbReference type="EMBL" id="FOFR01000033">
    <property type="protein sequence ID" value="SES32793.1"/>
    <property type="molecule type" value="Genomic_DNA"/>
</dbReference>
<protein>
    <submittedName>
        <fullName evidence="1">Uncharacterized protein</fullName>
    </submittedName>
</protein>
<keyword evidence="2" id="KW-1185">Reference proteome</keyword>
<dbReference type="Proteomes" id="UP000199352">
    <property type="component" value="Unassembled WGS sequence"/>
</dbReference>
<organism evidence="1 2">
    <name type="scientific">Lentzea xinjiangensis</name>
    <dbReference type="NCBI Taxonomy" id="402600"/>
    <lineage>
        <taxon>Bacteria</taxon>
        <taxon>Bacillati</taxon>
        <taxon>Actinomycetota</taxon>
        <taxon>Actinomycetes</taxon>
        <taxon>Pseudonocardiales</taxon>
        <taxon>Pseudonocardiaceae</taxon>
        <taxon>Lentzea</taxon>
    </lineage>
</organism>
<gene>
    <name evidence="1" type="ORF">SAMN05216188_13341</name>
</gene>
<name>A0A1H9WH62_9PSEU</name>
<reference evidence="2" key="1">
    <citation type="submission" date="2016-10" db="EMBL/GenBank/DDBJ databases">
        <authorList>
            <person name="Varghese N."/>
            <person name="Submissions S."/>
        </authorList>
    </citation>
    <scope>NUCLEOTIDE SEQUENCE [LARGE SCALE GENOMIC DNA]</scope>
    <source>
        <strain evidence="2">CGMCC 4.3525</strain>
    </source>
</reference>